<dbReference type="KEGG" id="vg:29057174"/>
<dbReference type="Proteomes" id="UP000202181">
    <property type="component" value="Segment"/>
</dbReference>
<accession>A0A1B2IAE2</accession>
<evidence type="ECO:0008006" key="3">
    <source>
        <dbReference type="Google" id="ProtNLM"/>
    </source>
</evidence>
<protein>
    <recommendedName>
        <fullName evidence="3">Lipoprotein</fullName>
    </recommendedName>
</protein>
<dbReference type="EMBL" id="KX397364">
    <property type="protein sequence ID" value="ANZ48237.1"/>
    <property type="molecule type" value="Genomic_DNA"/>
</dbReference>
<evidence type="ECO:0000313" key="1">
    <source>
        <dbReference type="EMBL" id="ANZ48237.1"/>
    </source>
</evidence>
<name>A0A1B2IAE2_9CAUD</name>
<dbReference type="OrthoDB" id="23397at10239"/>
<evidence type="ECO:0000313" key="2">
    <source>
        <dbReference type="Proteomes" id="UP000202181"/>
    </source>
</evidence>
<reference evidence="1" key="1">
    <citation type="submission" date="2016-06" db="EMBL/GenBank/DDBJ databases">
        <authorList>
            <person name="Berg J.A."/>
            <person name="Hyde J.R."/>
            <person name="Breakwell D.P."/>
            <person name="Hope S."/>
            <person name="Grose J.H."/>
        </authorList>
    </citation>
    <scope>NUCLEOTIDE SEQUENCE [LARGE SCALE GENOMIC DNA]</scope>
</reference>
<sequence length="156" mass="17314">MKAMLLVGVLLLVGCNGIQRNSVTVQTSSGWPFRQLEEPPSAPTSVSGAAGELAKKVYVADVNAYAYYVYLYAKSLNTYAETQGWHPPMVAPLCEEFVYPEVHEIPIFIELDERARSPQAISRELSRQLKILLTNYRADRKAVKEAVAAHKATCLN</sequence>
<dbReference type="RefSeq" id="YP_009290842.1">
    <property type="nucleotide sequence ID" value="NC_031107.2"/>
</dbReference>
<organism evidence="1 2">
    <name type="scientific">Erwinia phage vB_EamM_Asesino</name>
    <dbReference type="NCBI Taxonomy" id="1883370"/>
    <lineage>
        <taxon>Viruses</taxon>
        <taxon>Duplodnaviria</taxon>
        <taxon>Heunggongvirae</taxon>
        <taxon>Uroviricota</taxon>
        <taxon>Caudoviricetes</taxon>
        <taxon>Chimalliviridae</taxon>
        <taxon>Erskinevirus</taxon>
        <taxon>Erskinevirus asesino</taxon>
    </lineage>
</organism>
<dbReference type="PROSITE" id="PS51257">
    <property type="entry name" value="PROKAR_LIPOPROTEIN"/>
    <property type="match status" value="1"/>
</dbReference>
<keyword evidence="2" id="KW-1185">Reference proteome</keyword>
<proteinExistence type="predicted"/>
<dbReference type="GeneID" id="29057174"/>
<gene>
    <name evidence="1" type="ORF">ASESINO_224</name>
</gene>